<proteinExistence type="predicted"/>
<evidence type="ECO:0008006" key="4">
    <source>
        <dbReference type="Google" id="ProtNLM"/>
    </source>
</evidence>
<keyword evidence="1" id="KW-0472">Membrane</keyword>
<evidence type="ECO:0000313" key="2">
    <source>
        <dbReference type="EMBL" id="AFE03873.1"/>
    </source>
</evidence>
<name>H8MP69_CORCM</name>
<evidence type="ECO:0000256" key="1">
    <source>
        <dbReference type="SAM" id="Phobius"/>
    </source>
</evidence>
<dbReference type="STRING" id="1144275.COCOR_01101"/>
<sequence>MSTVHPKSRRVRGAASVEMALSMIVLIPIFMYALFLDDLLRYSLDAQEAAVTTIWDFTTQDYTKALKQSGGGGSGPQGGSSNVQHNARLTYCDHESGIDRPDVMAGSNYADCEDTDHHLAVVAHVCWMNSNAKQVTCEAPDNGAGSLGGGLPGQYRSRFSNGGLIQCSARAVVENYLLPEEFLPEFSKNEKLTKKNWKQEGVAQVHENAQQGTGGEDGNAYFLKEQRMAIITDTWALTEDADISPSDSSGEMYDRTELVYTRLQPGYQTMSNHMRDFRSALTEDLLDSMMLYAFEDSPSDPYLSIHPHLANMQTPANTVDQEGSTRYFNQEWRDWDNDKNQDTYKHSDRGEWYMGCKDPESC</sequence>
<organism evidence="2 3">
    <name type="scientific">Corallococcus coralloides (strain ATCC 25202 / DSM 2259 / NBRC 100086 / M2)</name>
    <name type="common">Myxococcus coralloides</name>
    <dbReference type="NCBI Taxonomy" id="1144275"/>
    <lineage>
        <taxon>Bacteria</taxon>
        <taxon>Pseudomonadati</taxon>
        <taxon>Myxococcota</taxon>
        <taxon>Myxococcia</taxon>
        <taxon>Myxococcales</taxon>
        <taxon>Cystobacterineae</taxon>
        <taxon>Myxococcaceae</taxon>
        <taxon>Corallococcus</taxon>
    </lineage>
</organism>
<evidence type="ECO:0000313" key="3">
    <source>
        <dbReference type="Proteomes" id="UP000007587"/>
    </source>
</evidence>
<dbReference type="OrthoDB" id="5380210at2"/>
<dbReference type="EMBL" id="CP003389">
    <property type="protein sequence ID" value="AFE03873.1"/>
    <property type="molecule type" value="Genomic_DNA"/>
</dbReference>
<dbReference type="InParanoid" id="H8MP69"/>
<dbReference type="AlphaFoldDB" id="H8MP69"/>
<keyword evidence="1" id="KW-1133">Transmembrane helix</keyword>
<keyword evidence="1" id="KW-0812">Transmembrane</keyword>
<reference evidence="2 3" key="1">
    <citation type="journal article" date="2012" name="J. Bacteriol.">
        <title>Complete Genome Sequence of the Fruiting Myxobacterium Corallococcus coralloides DSM 2259.</title>
        <authorList>
            <person name="Huntley S."/>
            <person name="Zhang Y."/>
            <person name="Treuner-Lange A."/>
            <person name="Kneip S."/>
            <person name="Sensen C.W."/>
            <person name="Sogaard-Andersen L."/>
        </authorList>
    </citation>
    <scope>NUCLEOTIDE SEQUENCE [LARGE SCALE GENOMIC DNA]</scope>
    <source>
        <strain evidence="3">ATCC 25202 / DSM 2259 / NBRC 100086 / M2</strain>
    </source>
</reference>
<accession>H8MP69</accession>
<feature type="transmembrane region" description="Helical" evidence="1">
    <location>
        <begin position="12"/>
        <end position="35"/>
    </location>
</feature>
<dbReference type="Proteomes" id="UP000007587">
    <property type="component" value="Chromosome"/>
</dbReference>
<gene>
    <name evidence="2" type="ordered locus">COCOR_01101</name>
</gene>
<dbReference type="HOGENOM" id="CLU_787143_0_0_7"/>
<reference evidence="3" key="2">
    <citation type="submission" date="2012-03" db="EMBL/GenBank/DDBJ databases">
        <title>Genome sequence of the fruiting myxobacterium Corallococcus coralloides DSM 2259.</title>
        <authorList>
            <person name="Huntley S."/>
            <person name="Zhang Y."/>
            <person name="Treuner-Lange A."/>
            <person name="Sensen C.W."/>
            <person name="Sogaard-Andersen L."/>
        </authorList>
    </citation>
    <scope>NUCLEOTIDE SEQUENCE [LARGE SCALE GENOMIC DNA]</scope>
    <source>
        <strain evidence="3">ATCC 25202 / DSM 2259 / NBRC 100086 / M2</strain>
    </source>
</reference>
<dbReference type="RefSeq" id="WP_014393952.1">
    <property type="nucleotide sequence ID" value="NC_017030.1"/>
</dbReference>
<dbReference type="KEGG" id="ccx:COCOR_01101"/>
<protein>
    <recommendedName>
        <fullName evidence="4">Pilus biogenesis operon protein</fullName>
    </recommendedName>
</protein>
<keyword evidence="3" id="KW-1185">Reference proteome</keyword>